<feature type="transmembrane region" description="Helical" evidence="5">
    <location>
        <begin position="292"/>
        <end position="318"/>
    </location>
</feature>
<comment type="caution">
    <text evidence="9">The sequence shown here is derived from an EMBL/GenBank/DDBJ whole genome shotgun (WGS) entry which is preliminary data.</text>
</comment>
<gene>
    <name evidence="9" type="ORF">DDE83_004573</name>
</gene>
<proteinExistence type="predicted"/>
<sequence>MVASGVSKSAGSIEEYDLGSNGSNEADRMHATALGGTAHDASDMQRMGKKQELRRNFRLISIIGFVVVLQSTWESALLSAYFGLFNGGTAGVVWMMIITWIFVLAMIASLAEMASMAPTAGGQYHWVSEFAPPSFQKPLSYIVGWSAAVGWVSGIPACAQMLSSLVIGMVLLAYPEAQIGELWHVTLLMMLWLCLMIGFNIFLAQHLPLAEGIVLVLHVFAFFAFLILFWTMADRLPAEEVFTTWTNGGEWSSMGLSALVGLSTPLWCFIGPDAGAHMSEELKDASVVLPKAMMWAVFFNGIFGCIMMITFVFCGGALDSVLDSPTGQPVLQAVYNATGSLAGTEVMGALLVILVFFAAVSVTAASSRQIWAFARDKGLPFSSWIEKVPSGWNIPVNALLICLGSSLVLACINFGSEVTLNAIVSISNAALIFSYIISIGCVRLKRFRGEPLLPRRWSLGRYGSIINDLALAFLVVSFIFSFFPMTPNPTAVDMNWAALMFGALAIIATVNYFVSARKSYIAPVSLPFSCKFDYDAGTLASLRRSTLSTHNRLASIISDSDFVTSVASAYELPLVANERCGSWYIPPSQKSGSVYFKSTDGHMGEWSFSLRRLNLQLIDVVEKWGGAVIVDSTRRGKSMPDALSKTIPTWCCVINRAIFGNEKTAEEMRLFTPPQAVGESEHAQMEKRIDGFVRQFLDICKPNIPLLRGKLQKPLRPIWVTQQSTLPDSAPSFTGFHPIVLCTASRRVRGAEASESGYIQGAADDHEAWSQGLTPPVFWKHKDLLMSTSEEDAPNVITKLLSEEKNSGATASLIKPTWQLYISSSDDVELTGFDVVVSCTFEPLPPPALKDAGVKHYLHLKCQTGKLGSRDLRAQLPQLLPFFYSSQVAPTGSKTLVCCPTGKDLSVGVALAILCLYTGEDGAINTSSPKQAKEMGKAFIKQRLSWITTSNPALNPSRATLQSVNAMLLESQDPKAHLSTPAKKSNGIKADIPIRETRPVASEPLQDPSPSSLPKVIFNNLHSASPGGMWRFSRTLTSALPTHPSGTVTGAATFTPCTIHPTPRSTSSPPPTLLYAEEGEFTTHHGQKFTARRKYVYQLTPPLSPAAEGGAESIAVHFFDDDKIRQAAIVGNGVGPTGEGIGGLFVEMGDVDGSGEGGVVKAKNREKHLCAEDLYAASWVFGRGMLGTVQDERGAEEVWWEVRYDVKGPQKDYKYGDVSMLWCWLCTELKDPDLQTDN</sequence>
<feature type="transmembrane region" description="Helical" evidence="5">
    <location>
        <begin position="93"/>
        <end position="111"/>
    </location>
</feature>
<evidence type="ECO:0000256" key="5">
    <source>
        <dbReference type="SAM" id="Phobius"/>
    </source>
</evidence>
<dbReference type="Pfam" id="PF17184">
    <property type="entry name" value="Rit1_C"/>
    <property type="match status" value="1"/>
</dbReference>
<dbReference type="AlphaFoldDB" id="A0A364N4B4"/>
<dbReference type="PANTHER" id="PTHR31811:SF0">
    <property type="entry name" value="TRNA A64-2'-O-RIBOSYLPHOSPHATE TRANSFERASE"/>
    <property type="match status" value="1"/>
</dbReference>
<evidence type="ECO:0000259" key="7">
    <source>
        <dbReference type="Pfam" id="PF17184"/>
    </source>
</evidence>
<dbReference type="Gene3D" id="1.20.1740.10">
    <property type="entry name" value="Amino acid/polyamine transporter I"/>
    <property type="match status" value="1"/>
</dbReference>
<dbReference type="InterPro" id="IPR045632">
    <property type="entry name" value="DUF6314"/>
</dbReference>
<evidence type="ECO:0000256" key="2">
    <source>
        <dbReference type="ARBA" id="ARBA00022692"/>
    </source>
</evidence>
<feature type="transmembrane region" description="Helical" evidence="5">
    <location>
        <begin position="422"/>
        <end position="444"/>
    </location>
</feature>
<dbReference type="GO" id="GO:0005737">
    <property type="term" value="C:cytoplasm"/>
    <property type="evidence" value="ECO:0007669"/>
    <property type="project" value="TreeGrafter"/>
</dbReference>
<dbReference type="EMBL" id="QGDH01000057">
    <property type="protein sequence ID" value="RAR11427.1"/>
    <property type="molecule type" value="Genomic_DNA"/>
</dbReference>
<evidence type="ECO:0000259" key="8">
    <source>
        <dbReference type="Pfam" id="PF19834"/>
    </source>
</evidence>
<feature type="transmembrane region" description="Helical" evidence="5">
    <location>
        <begin position="215"/>
        <end position="233"/>
    </location>
</feature>
<keyword evidence="10" id="KW-1185">Reference proteome</keyword>
<dbReference type="GO" id="GO:0016020">
    <property type="term" value="C:membrane"/>
    <property type="evidence" value="ECO:0007669"/>
    <property type="project" value="UniProtKB-SubCell"/>
</dbReference>
<feature type="transmembrane region" description="Helical" evidence="5">
    <location>
        <begin position="56"/>
        <end position="73"/>
    </location>
</feature>
<accession>A0A364N4B4</accession>
<evidence type="ECO:0000256" key="1">
    <source>
        <dbReference type="ARBA" id="ARBA00004141"/>
    </source>
</evidence>
<feature type="transmembrane region" description="Helical" evidence="5">
    <location>
        <begin position="182"/>
        <end position="203"/>
    </location>
</feature>
<keyword evidence="4 5" id="KW-0472">Membrane</keyword>
<dbReference type="GO" id="GO:0022857">
    <property type="term" value="F:transmembrane transporter activity"/>
    <property type="evidence" value="ECO:0007669"/>
    <property type="project" value="InterPro"/>
</dbReference>
<dbReference type="InterPro" id="IPR007306">
    <property type="entry name" value="Rit1"/>
</dbReference>
<dbReference type="Proteomes" id="UP000249619">
    <property type="component" value="Unassembled WGS sequence"/>
</dbReference>
<dbReference type="Pfam" id="PF13520">
    <property type="entry name" value="AA_permease_2"/>
    <property type="match status" value="1"/>
</dbReference>
<feature type="domain" description="Rit1 N-terminal" evidence="7">
    <location>
        <begin position="542"/>
        <end position="801"/>
    </location>
</feature>
<keyword evidence="2 5" id="KW-0812">Transmembrane</keyword>
<dbReference type="Pfam" id="PF19834">
    <property type="entry name" value="DUF6314"/>
    <property type="match status" value="1"/>
</dbReference>
<dbReference type="GO" id="GO:0043399">
    <property type="term" value="F:tRNA adenosine(64)-2'-O-ribosylphosphate transferase activity"/>
    <property type="evidence" value="ECO:0007669"/>
    <property type="project" value="InterPro"/>
</dbReference>
<feature type="transmembrane region" description="Helical" evidence="5">
    <location>
        <begin position="465"/>
        <end position="484"/>
    </location>
</feature>
<dbReference type="InterPro" id="IPR002293">
    <property type="entry name" value="AA/rel_permease1"/>
</dbReference>
<dbReference type="GO" id="GO:0019988">
    <property type="term" value="P:charged-tRNA amino acid modification"/>
    <property type="evidence" value="ECO:0007669"/>
    <property type="project" value="InterPro"/>
</dbReference>
<protein>
    <submittedName>
        <fullName evidence="9">Amino acid transporter</fullName>
    </submittedName>
</protein>
<name>A0A364N4B4_STELY</name>
<feature type="transmembrane region" description="Helical" evidence="5">
    <location>
        <begin position="396"/>
        <end position="416"/>
    </location>
</feature>
<feature type="domain" description="DUF6314" evidence="8">
    <location>
        <begin position="1028"/>
        <end position="1214"/>
    </location>
</feature>
<dbReference type="Pfam" id="PF04179">
    <property type="entry name" value="Init_tRNA_PT"/>
    <property type="match status" value="1"/>
</dbReference>
<comment type="subcellular location">
    <subcellularLocation>
        <location evidence="1">Membrane</location>
        <topology evidence="1">Multi-pass membrane protein</topology>
    </subcellularLocation>
</comment>
<feature type="transmembrane region" description="Helical" evidence="5">
    <location>
        <begin position="496"/>
        <end position="514"/>
    </location>
</feature>
<dbReference type="InterPro" id="IPR033449">
    <property type="entry name" value="Rit1_N"/>
</dbReference>
<evidence type="ECO:0000259" key="6">
    <source>
        <dbReference type="Pfam" id="PF04179"/>
    </source>
</evidence>
<evidence type="ECO:0000313" key="10">
    <source>
        <dbReference type="Proteomes" id="UP000249619"/>
    </source>
</evidence>
<reference evidence="10" key="1">
    <citation type="submission" date="2018-05" db="EMBL/GenBank/DDBJ databases">
        <title>Draft genome sequence of Stemphylium lycopersici strain CIDEFI 213.</title>
        <authorList>
            <person name="Medina R."/>
            <person name="Franco M.E.E."/>
            <person name="Lucentini C.G."/>
            <person name="Saparrat M.C.N."/>
            <person name="Balatti P.A."/>
        </authorList>
    </citation>
    <scope>NUCLEOTIDE SEQUENCE [LARGE SCALE GENOMIC DNA]</scope>
    <source>
        <strain evidence="10">CIDEFI 213</strain>
    </source>
</reference>
<dbReference type="InterPro" id="IPR033421">
    <property type="entry name" value="Rit1_DUSP-like"/>
</dbReference>
<keyword evidence="3 5" id="KW-1133">Transmembrane helix</keyword>
<evidence type="ECO:0000256" key="4">
    <source>
        <dbReference type="ARBA" id="ARBA00023136"/>
    </source>
</evidence>
<feature type="domain" description="Rit1 DUSP-like" evidence="6">
    <location>
        <begin position="856"/>
        <end position="968"/>
    </location>
</feature>
<feature type="transmembrane region" description="Helical" evidence="5">
    <location>
        <begin position="346"/>
        <end position="365"/>
    </location>
</feature>
<evidence type="ECO:0000313" key="9">
    <source>
        <dbReference type="EMBL" id="RAR11427.1"/>
    </source>
</evidence>
<feature type="transmembrane region" description="Helical" evidence="5">
    <location>
        <begin position="139"/>
        <end position="162"/>
    </location>
</feature>
<dbReference type="PANTHER" id="PTHR31811">
    <property type="entry name" value="TRNA A64-2'-O-RIBOSYLPHOSPHATE TRANSFERASE"/>
    <property type="match status" value="1"/>
</dbReference>
<evidence type="ECO:0000256" key="3">
    <source>
        <dbReference type="ARBA" id="ARBA00022989"/>
    </source>
</evidence>
<organism evidence="9 10">
    <name type="scientific">Stemphylium lycopersici</name>
    <name type="common">Tomato gray leaf spot disease fungus</name>
    <name type="synonym">Thyrospora lycopersici</name>
    <dbReference type="NCBI Taxonomy" id="183478"/>
    <lineage>
        <taxon>Eukaryota</taxon>
        <taxon>Fungi</taxon>
        <taxon>Dikarya</taxon>
        <taxon>Ascomycota</taxon>
        <taxon>Pezizomycotina</taxon>
        <taxon>Dothideomycetes</taxon>
        <taxon>Pleosporomycetidae</taxon>
        <taxon>Pleosporales</taxon>
        <taxon>Pleosporineae</taxon>
        <taxon>Pleosporaceae</taxon>
        <taxon>Stemphylium</taxon>
    </lineage>
</organism>